<keyword evidence="1" id="KW-0812">Transmembrane</keyword>
<proteinExistence type="predicted"/>
<evidence type="ECO:0000313" key="3">
    <source>
        <dbReference type="Proteomes" id="UP000824125"/>
    </source>
</evidence>
<keyword evidence="1" id="KW-0472">Membrane</keyword>
<gene>
    <name evidence="2" type="ORF">IAD23_05955</name>
</gene>
<evidence type="ECO:0000256" key="1">
    <source>
        <dbReference type="SAM" id="Phobius"/>
    </source>
</evidence>
<sequence length="222" mass="24584">MSKESKLAKKEAKAAKKAAKAEKQHAAAYASLVKKIEKKNVKLEKKANKKGVPFVPIPIPAEDEPIKTGNKAGKIILTIVLVLLLWFLIYFIVMWVKYQVPTIFPPTTVAEEISEDSAAGDVSHYQNQHLITTTPTYSVEQCRLVLRQTIKDQWGDLGYSSDPSGGTISYLDRHTTVNGADCYVYSCSGVTYAVATNISGIYYQSGSNWNPLTFNNTDLLFD</sequence>
<dbReference type="Proteomes" id="UP000824125">
    <property type="component" value="Unassembled WGS sequence"/>
</dbReference>
<organism evidence="2 3">
    <name type="scientific">Candidatus Scybalenecus merdavium</name>
    <dbReference type="NCBI Taxonomy" id="2840939"/>
    <lineage>
        <taxon>Bacteria</taxon>
        <taxon>Bacillati</taxon>
        <taxon>Bacillota</taxon>
        <taxon>Clostridia</taxon>
        <taxon>Eubacteriales</taxon>
        <taxon>Oscillospiraceae</taxon>
        <taxon>Oscillospiraceae incertae sedis</taxon>
        <taxon>Candidatus Scybalenecus</taxon>
    </lineage>
</organism>
<reference evidence="2" key="1">
    <citation type="submission" date="2020-10" db="EMBL/GenBank/DDBJ databases">
        <authorList>
            <person name="Gilroy R."/>
        </authorList>
    </citation>
    <scope>NUCLEOTIDE SEQUENCE</scope>
    <source>
        <strain evidence="2">CHK176-6737</strain>
    </source>
</reference>
<protein>
    <submittedName>
        <fullName evidence="2">Uncharacterized protein</fullName>
    </submittedName>
</protein>
<reference evidence="2" key="2">
    <citation type="journal article" date="2021" name="PeerJ">
        <title>Extensive microbial diversity within the chicken gut microbiome revealed by metagenomics and culture.</title>
        <authorList>
            <person name="Gilroy R."/>
            <person name="Ravi A."/>
            <person name="Getino M."/>
            <person name="Pursley I."/>
            <person name="Horton D.L."/>
            <person name="Alikhan N.F."/>
            <person name="Baker D."/>
            <person name="Gharbi K."/>
            <person name="Hall N."/>
            <person name="Watson M."/>
            <person name="Adriaenssens E.M."/>
            <person name="Foster-Nyarko E."/>
            <person name="Jarju S."/>
            <person name="Secka A."/>
            <person name="Antonio M."/>
            <person name="Oren A."/>
            <person name="Chaudhuri R.R."/>
            <person name="La Ragione R."/>
            <person name="Hildebrand F."/>
            <person name="Pallen M.J."/>
        </authorList>
    </citation>
    <scope>NUCLEOTIDE SEQUENCE</scope>
    <source>
        <strain evidence="2">CHK176-6737</strain>
    </source>
</reference>
<keyword evidence="1" id="KW-1133">Transmembrane helix</keyword>
<name>A0A9D1SPD8_9FIRM</name>
<evidence type="ECO:0000313" key="2">
    <source>
        <dbReference type="EMBL" id="HIU69486.1"/>
    </source>
</evidence>
<dbReference type="AlphaFoldDB" id="A0A9D1SPD8"/>
<comment type="caution">
    <text evidence="2">The sequence shown here is derived from an EMBL/GenBank/DDBJ whole genome shotgun (WGS) entry which is preliminary data.</text>
</comment>
<feature type="transmembrane region" description="Helical" evidence="1">
    <location>
        <begin position="75"/>
        <end position="96"/>
    </location>
</feature>
<dbReference type="EMBL" id="DVNM01000032">
    <property type="protein sequence ID" value="HIU69486.1"/>
    <property type="molecule type" value="Genomic_DNA"/>
</dbReference>
<accession>A0A9D1SPD8</accession>